<proteinExistence type="predicted"/>
<dbReference type="Gene3D" id="3.40.50.300">
    <property type="entry name" value="P-loop containing nucleotide triphosphate hydrolases"/>
    <property type="match status" value="1"/>
</dbReference>
<keyword evidence="2" id="KW-1185">Reference proteome</keyword>
<dbReference type="GO" id="GO:0016301">
    <property type="term" value="F:kinase activity"/>
    <property type="evidence" value="ECO:0007669"/>
    <property type="project" value="UniProtKB-KW"/>
</dbReference>
<dbReference type="RefSeq" id="WP_249299731.1">
    <property type="nucleotide sequence ID" value="NZ_JACRSP010000002.1"/>
</dbReference>
<dbReference type="EMBL" id="JACRSP010000002">
    <property type="protein sequence ID" value="MBC8535976.1"/>
    <property type="molecule type" value="Genomic_DNA"/>
</dbReference>
<organism evidence="1 2">
    <name type="scientific">Feifania hominis</name>
    <dbReference type="NCBI Taxonomy" id="2763660"/>
    <lineage>
        <taxon>Bacteria</taxon>
        <taxon>Bacillati</taxon>
        <taxon>Bacillota</taxon>
        <taxon>Clostridia</taxon>
        <taxon>Eubacteriales</taxon>
        <taxon>Feifaniaceae</taxon>
        <taxon>Feifania</taxon>
    </lineage>
</organism>
<accession>A0A926DDR5</accession>
<dbReference type="AlphaFoldDB" id="A0A926DDR5"/>
<evidence type="ECO:0000313" key="1">
    <source>
        <dbReference type="EMBL" id="MBC8535976.1"/>
    </source>
</evidence>
<comment type="caution">
    <text evidence="1">The sequence shown here is derived from an EMBL/GenBank/DDBJ whole genome shotgun (WGS) entry which is preliminary data.</text>
</comment>
<dbReference type="Proteomes" id="UP000620366">
    <property type="component" value="Unassembled WGS sequence"/>
</dbReference>
<reference evidence="1" key="1">
    <citation type="submission" date="2020-08" db="EMBL/GenBank/DDBJ databases">
        <title>Genome public.</title>
        <authorList>
            <person name="Liu C."/>
            <person name="Sun Q."/>
        </authorList>
    </citation>
    <scope>NUCLEOTIDE SEQUENCE</scope>
    <source>
        <strain evidence="1">BX7</strain>
    </source>
</reference>
<protein>
    <submittedName>
        <fullName evidence="1">Cytidylate kinase-like family protein</fullName>
    </submittedName>
</protein>
<name>A0A926DDR5_9FIRM</name>
<sequence length="200" mass="22515">MNSNTVITISREFGSGGHLVGEKLAKELGIPFYDNELILLAVNESGLGQELFENMEEKPTTSFLYSLSMMSSTAGTYSMPLNDKVFLVQSDTIRKVAEKGPCVIVGRCADYVLENRSNVVNVFIHSPFEKRVERIMQERNLPREKAESTVSKSSKKRATYYNYYTGKKWGDVNNYHLAIDDSEVGIDGAVKLILEYLNHL</sequence>
<evidence type="ECO:0000313" key="2">
    <source>
        <dbReference type="Proteomes" id="UP000620366"/>
    </source>
</evidence>
<dbReference type="InterPro" id="IPR027417">
    <property type="entry name" value="P-loop_NTPase"/>
</dbReference>
<keyword evidence="1" id="KW-0418">Kinase</keyword>
<dbReference type="SUPFAM" id="SSF52540">
    <property type="entry name" value="P-loop containing nucleoside triphosphate hydrolases"/>
    <property type="match status" value="1"/>
</dbReference>
<keyword evidence="1" id="KW-0808">Transferase</keyword>
<gene>
    <name evidence="1" type="ORF">H8695_04640</name>
</gene>
<dbReference type="Pfam" id="PF13189">
    <property type="entry name" value="Cytidylate_kin2"/>
    <property type="match status" value="1"/>
</dbReference>